<dbReference type="Pfam" id="PF02706">
    <property type="entry name" value="Wzz"/>
    <property type="match status" value="1"/>
</dbReference>
<feature type="region of interest" description="Disordered" evidence="7">
    <location>
        <begin position="689"/>
        <end position="716"/>
    </location>
</feature>
<evidence type="ECO:0000256" key="7">
    <source>
        <dbReference type="SAM" id="MobiDB-lite"/>
    </source>
</evidence>
<feature type="region of interest" description="Disordered" evidence="7">
    <location>
        <begin position="566"/>
        <end position="666"/>
    </location>
</feature>
<evidence type="ECO:0000256" key="1">
    <source>
        <dbReference type="ARBA" id="ARBA00004651"/>
    </source>
</evidence>
<dbReference type="InterPro" id="IPR032807">
    <property type="entry name" value="GNVR"/>
</dbReference>
<dbReference type="InterPro" id="IPR003856">
    <property type="entry name" value="LPS_length_determ_N"/>
</dbReference>
<feature type="coiled-coil region" evidence="6">
    <location>
        <begin position="310"/>
        <end position="344"/>
    </location>
</feature>
<keyword evidence="4 8" id="KW-1133">Transmembrane helix</keyword>
<name>A0A1X7NMX7_9HYPH</name>
<dbReference type="EMBL" id="FXBL01000004">
    <property type="protein sequence ID" value="SMH39263.1"/>
    <property type="molecule type" value="Genomic_DNA"/>
</dbReference>
<evidence type="ECO:0000256" key="6">
    <source>
        <dbReference type="SAM" id="Coils"/>
    </source>
</evidence>
<keyword evidence="6" id="KW-0175">Coiled coil</keyword>
<feature type="compositionally biased region" description="Basic and acidic residues" evidence="7">
    <location>
        <begin position="43"/>
        <end position="53"/>
    </location>
</feature>
<evidence type="ECO:0000256" key="8">
    <source>
        <dbReference type="SAM" id="Phobius"/>
    </source>
</evidence>
<dbReference type="OrthoDB" id="230260at2"/>
<protein>
    <submittedName>
        <fullName evidence="11">Uncharacterized protein involved in exopolysaccharide biosynthesis</fullName>
    </submittedName>
</protein>
<feature type="domain" description="Tyrosine-protein kinase G-rich" evidence="10">
    <location>
        <begin position="489"/>
        <end position="558"/>
    </location>
</feature>
<gene>
    <name evidence="11" type="ORF">SAMN02982922_2144</name>
</gene>
<proteinExistence type="predicted"/>
<feature type="transmembrane region" description="Helical" evidence="8">
    <location>
        <begin position="131"/>
        <end position="149"/>
    </location>
</feature>
<comment type="subcellular location">
    <subcellularLocation>
        <location evidence="1">Cell membrane</location>
        <topology evidence="1">Multi-pass membrane protein</topology>
    </subcellularLocation>
</comment>
<evidence type="ECO:0000259" key="9">
    <source>
        <dbReference type="Pfam" id="PF02706"/>
    </source>
</evidence>
<keyword evidence="2" id="KW-1003">Cell membrane</keyword>
<feature type="region of interest" description="Disordered" evidence="7">
    <location>
        <begin position="740"/>
        <end position="768"/>
    </location>
</feature>
<evidence type="ECO:0000256" key="4">
    <source>
        <dbReference type="ARBA" id="ARBA00022989"/>
    </source>
</evidence>
<feature type="domain" description="Polysaccharide chain length determinant N-terminal" evidence="9">
    <location>
        <begin position="117"/>
        <end position="209"/>
    </location>
</feature>
<feature type="region of interest" description="Disordered" evidence="7">
    <location>
        <begin position="71"/>
        <end position="92"/>
    </location>
</feature>
<evidence type="ECO:0000256" key="2">
    <source>
        <dbReference type="ARBA" id="ARBA00022475"/>
    </source>
</evidence>
<feature type="region of interest" description="Disordered" evidence="7">
    <location>
        <begin position="1"/>
        <end position="53"/>
    </location>
</feature>
<reference evidence="11 12" key="1">
    <citation type="submission" date="2017-04" db="EMBL/GenBank/DDBJ databases">
        <authorList>
            <person name="Afonso C.L."/>
            <person name="Miller P.J."/>
            <person name="Scott M.A."/>
            <person name="Spackman E."/>
            <person name="Goraichik I."/>
            <person name="Dimitrov K.M."/>
            <person name="Suarez D.L."/>
            <person name="Swayne D.E."/>
        </authorList>
    </citation>
    <scope>NUCLEOTIDE SEQUENCE [LARGE SCALE GENOMIC DNA]</scope>
    <source>
        <strain evidence="11 12">B5P</strain>
    </source>
</reference>
<feature type="compositionally biased region" description="Basic and acidic residues" evidence="7">
    <location>
        <begin position="1"/>
        <end position="11"/>
    </location>
</feature>
<feature type="compositionally biased region" description="Low complexity" evidence="7">
    <location>
        <begin position="740"/>
        <end position="765"/>
    </location>
</feature>
<dbReference type="RefSeq" id="WP_085464155.1">
    <property type="nucleotide sequence ID" value="NZ_FXBL01000004.1"/>
</dbReference>
<evidence type="ECO:0000313" key="11">
    <source>
        <dbReference type="EMBL" id="SMH39263.1"/>
    </source>
</evidence>
<organism evidence="11 12">
    <name type="scientific">Mesorhizobium australicum</name>
    <dbReference type="NCBI Taxonomy" id="536018"/>
    <lineage>
        <taxon>Bacteria</taxon>
        <taxon>Pseudomonadati</taxon>
        <taxon>Pseudomonadota</taxon>
        <taxon>Alphaproteobacteria</taxon>
        <taxon>Hyphomicrobiales</taxon>
        <taxon>Phyllobacteriaceae</taxon>
        <taxon>Mesorhizobium</taxon>
    </lineage>
</organism>
<evidence type="ECO:0000259" key="10">
    <source>
        <dbReference type="Pfam" id="PF13807"/>
    </source>
</evidence>
<dbReference type="InterPro" id="IPR050445">
    <property type="entry name" value="Bact_polysacc_biosynth/exp"/>
</dbReference>
<dbReference type="AlphaFoldDB" id="A0A1X7NMX7"/>
<dbReference type="Proteomes" id="UP000193083">
    <property type="component" value="Unassembled WGS sequence"/>
</dbReference>
<keyword evidence="5 8" id="KW-0472">Membrane</keyword>
<keyword evidence="3 8" id="KW-0812">Transmembrane</keyword>
<dbReference type="PANTHER" id="PTHR32309">
    <property type="entry name" value="TYROSINE-PROTEIN KINASE"/>
    <property type="match status" value="1"/>
</dbReference>
<evidence type="ECO:0000313" key="12">
    <source>
        <dbReference type="Proteomes" id="UP000193083"/>
    </source>
</evidence>
<dbReference type="Pfam" id="PF13807">
    <property type="entry name" value="GNVR"/>
    <property type="match status" value="1"/>
</dbReference>
<dbReference type="GO" id="GO:0005886">
    <property type="term" value="C:plasma membrane"/>
    <property type="evidence" value="ECO:0007669"/>
    <property type="project" value="UniProtKB-SubCell"/>
</dbReference>
<feature type="compositionally biased region" description="Low complexity" evidence="7">
    <location>
        <begin position="23"/>
        <end position="34"/>
    </location>
</feature>
<feature type="compositionally biased region" description="Low complexity" evidence="7">
    <location>
        <begin position="78"/>
        <end position="92"/>
    </location>
</feature>
<dbReference type="GO" id="GO:0004713">
    <property type="term" value="F:protein tyrosine kinase activity"/>
    <property type="evidence" value="ECO:0007669"/>
    <property type="project" value="TreeGrafter"/>
</dbReference>
<evidence type="ECO:0000256" key="3">
    <source>
        <dbReference type="ARBA" id="ARBA00022692"/>
    </source>
</evidence>
<accession>A0A1X7NMX7</accession>
<dbReference type="PANTHER" id="PTHR32309:SF13">
    <property type="entry name" value="FERRIC ENTEROBACTIN TRANSPORT PROTEIN FEPE"/>
    <property type="match status" value="1"/>
</dbReference>
<keyword evidence="12" id="KW-1185">Reference proteome</keyword>
<sequence length="796" mass="85291">MINPDHRDQGRPPRSLLSFGQTPAKPAAASSAPAGFDADETPPAERHRIARARREARSGRLLEALAALPETIEEEAPRPTAARAAPVAPAPAPRASEAAAPLAAAPAPAGELWRPLIDPLKIWNGIVRSRWIILTTTVAGAALGVMIALSTPKKFESVAELLVDPRDIKITDRNVTEGGLPSDATLAIVENQVKVLTSGNVLAKVVDKLNLAADPEFNGDEKSFGLGALVSELRSIFSRSEKGEGDMRRALAIQGLAKSLDVERGGKTFVVSISAVTQSAEKSALIANTLTETFLQSYGDIQSDTAGRASDELSSRLAELQKGLDEAERKVEAYKAERDLVDAQGRLISDDEMVKLNDQLTIARARTIELNARAASIRDLNPDAVVGGSLPEQISSPVMAELRTQYATAKQEVERLSVRLGPRHPERQSAEAQLAGARDSLASELRRISSSIQVDLKRAVQLEQDLASRLAQLKARQAQVSEDLVTVRELEREAAAKRAVYESFLLRARETNEQRGINTANMSVISVAQPPLEPLGPSRAMTVIASTILGFMAGIGIGGVRGAIDSLRSGGGGSPVRPAPRPAPARPRDETDDEIDRIMNSAARREASEAATAAAARKAEPAPAVASADARKSAAAHPEAYPSAPAQTGHPAQPAPQPTQPPSWYDPQAAYAAHQQAAYQAWLAARPQHPAYPPQPAPAQHWGSWPGEPGHAQPVYPQPQMPLNMQAPQPWPAQPQFAPPAGWQPPQEMMQPPQPQSFQQAQAQADASSIDEIRESLREFRDAVRELAVSRARGRM</sequence>
<evidence type="ECO:0000256" key="5">
    <source>
        <dbReference type="ARBA" id="ARBA00023136"/>
    </source>
</evidence>
<feature type="compositionally biased region" description="Low complexity" evidence="7">
    <location>
        <begin position="609"/>
        <end position="636"/>
    </location>
</feature>